<dbReference type="Pfam" id="PF06470">
    <property type="entry name" value="SMC_hinge"/>
    <property type="match status" value="1"/>
</dbReference>
<evidence type="ECO:0000259" key="8">
    <source>
        <dbReference type="SMART" id="SM00968"/>
    </source>
</evidence>
<dbReference type="InterPro" id="IPR011890">
    <property type="entry name" value="SMC_prok"/>
</dbReference>
<evidence type="ECO:0000256" key="2">
    <source>
        <dbReference type="ARBA" id="ARBA00022741"/>
    </source>
</evidence>
<evidence type="ECO:0000256" key="4">
    <source>
        <dbReference type="ARBA" id="ARBA00023054"/>
    </source>
</evidence>
<feature type="domain" description="SMC hinge" evidence="8">
    <location>
        <begin position="512"/>
        <end position="622"/>
    </location>
</feature>
<keyword evidence="2 6" id="KW-0547">Nucleotide-binding</keyword>
<comment type="similarity">
    <text evidence="6">Belongs to the SMC family.</text>
</comment>
<comment type="caution">
    <text evidence="9">The sequence shown here is derived from an EMBL/GenBank/DDBJ whole genome shotgun (WGS) entry which is preliminary data.</text>
</comment>
<dbReference type="InterPro" id="IPR036277">
    <property type="entry name" value="SMC_hinge_sf"/>
</dbReference>
<sequence length="1185" mass="128712">MYLKSLTLRGFKSFASATTLNFEPGITCVVGPNGSGKSNVVDALSWVMGEQGAKSLRGGKMEDVIFAGTSGRAPLGRAEVVLTIDNTDGALPIEYTEVTISRTMFRNGGSEYAINGHSARLLDVQELLSDSGIGREMHVIVGQGQLDTILQATPEIRRGFIEEAAGVLKHRKRKEKALRKLESTQGNLDRLNDLVAEIRRQLKPLGRQAEVARKAAVIQAELRDAKARLLGDDLTQATLALETDLADEAALSQARARAEAALDSARNDEQAAEQAVAEAQPRLARAQETWYALAALRERVTTTQQIAAERMRHADAQPELGRQGRDPEQLDQEAAEAREAENDLREQVKALQDKLADAQQRRSTAEAAHAEADRAHAAALRAIADRREGLARLTGQVNSLRSRLDASAEETDRLAAQRDEALARADQAAAQVAEARSAVENHQGAGDELVAAQTEATARVDELGRALQELRRSEQQVRQRHAGLAARIDALEMGLDRTDAPAALLAARDRLGGLLGQVAELVSVEPGWETALSAALGSATEAIAFDSLEAATQALEHLRSGELGRAGLLLAGASRSGLVEVPEGLRPALDAVSVTEPLQPALERVLGHVVLAEDEAEATRIAREHPDLAAVTRQGDIISSWFVTGGSTSKSSLIEIQAAVDQARADEEDALAEIGSLEQRIEAATAELEQVNAQRTAARAAVKASEQEHAELSRRLSVLAQAETSARAEADRLEQAIGKAAATRAQHEAGLADLEQRLANASAEGEVDEPDATERDQHAEQARLARTEEMDSRLALRTAEERVRGLAGRADSLRRAAVAERQAREKAAARAAQLRREAQAATAVHAAAGWLLGRVDASRVLATTERDEAEAARVEAEARLGVARRESRERARELEKIVEGAHKDEMARIEMRMRIESLAERAMAELGLEAQVLMDEYGPDQFVPVLTRPDGSALTEDDEQPEPVPFVREEQAKRLRTAERNLQVLGRVNPLALEEFDAMQERHAFLAEQLEDLRQTRKDLMDIVEEVDKRVEEVFAAAYADVERTFNDVFPRLFPGGEGRLVLTEPGSWLTTGVDVEARPAGKKVKRLSLLSGGERSLVAVAFLVSLFIARPSPFYILDEVEAALDDANLGRLLGIYEQLRESSQLLVITHQKRTMEIADALYGVTMRGDGVSTVISQRLGHDED</sequence>
<evidence type="ECO:0000256" key="1">
    <source>
        <dbReference type="ARBA" id="ARBA00022490"/>
    </source>
</evidence>
<proteinExistence type="inferred from homology"/>
<evidence type="ECO:0000313" key="10">
    <source>
        <dbReference type="Proteomes" id="UP001597326"/>
    </source>
</evidence>
<comment type="subcellular location">
    <subcellularLocation>
        <location evidence="6">Cytoplasm</location>
    </subcellularLocation>
</comment>
<dbReference type="HAMAP" id="MF_01894">
    <property type="entry name" value="Smc_prok"/>
    <property type="match status" value="1"/>
</dbReference>
<dbReference type="PANTHER" id="PTHR43977">
    <property type="entry name" value="STRUCTURAL MAINTENANCE OF CHROMOSOMES PROTEIN 3"/>
    <property type="match status" value="1"/>
</dbReference>
<feature type="coiled-coil region" evidence="6">
    <location>
        <begin position="174"/>
        <end position="201"/>
    </location>
</feature>
<dbReference type="NCBIfam" id="TIGR02168">
    <property type="entry name" value="SMC_prok_B"/>
    <property type="match status" value="1"/>
</dbReference>
<feature type="binding site" evidence="6">
    <location>
        <begin position="32"/>
        <end position="39"/>
    </location>
    <ligand>
        <name>ATP</name>
        <dbReference type="ChEBI" id="CHEBI:30616"/>
    </ligand>
</feature>
<dbReference type="SUPFAM" id="SSF75553">
    <property type="entry name" value="Smc hinge domain"/>
    <property type="match status" value="1"/>
</dbReference>
<dbReference type="CDD" id="cd03278">
    <property type="entry name" value="ABC_SMC_barmotin"/>
    <property type="match status" value="1"/>
</dbReference>
<keyword evidence="4 6" id="KW-0175">Coiled coil</keyword>
<dbReference type="Gene3D" id="1.20.1060.20">
    <property type="match status" value="1"/>
</dbReference>
<evidence type="ECO:0000256" key="7">
    <source>
        <dbReference type="SAM" id="MobiDB-lite"/>
    </source>
</evidence>
<evidence type="ECO:0000256" key="6">
    <source>
        <dbReference type="HAMAP-Rule" id="MF_01894"/>
    </source>
</evidence>
<dbReference type="InterPro" id="IPR010935">
    <property type="entry name" value="SMC_hinge"/>
</dbReference>
<accession>A0ABW4RX31</accession>
<protein>
    <recommendedName>
        <fullName evidence="6">Chromosome partition protein Smc</fullName>
    </recommendedName>
</protein>
<keyword evidence="3 6" id="KW-0067">ATP-binding</keyword>
<feature type="coiled-coil region" evidence="6">
    <location>
        <begin position="660"/>
        <end position="764"/>
    </location>
</feature>
<feature type="coiled-coil region" evidence="6">
    <location>
        <begin position="248"/>
        <end position="275"/>
    </location>
</feature>
<feature type="compositionally biased region" description="Basic and acidic residues" evidence="7">
    <location>
        <begin position="311"/>
        <end position="328"/>
    </location>
</feature>
<dbReference type="InterPro" id="IPR027417">
    <property type="entry name" value="P-loop_NTPase"/>
</dbReference>
<organism evidence="9 10">
    <name type="scientific">Luteococcus peritonei</name>
    <dbReference type="NCBI Taxonomy" id="88874"/>
    <lineage>
        <taxon>Bacteria</taxon>
        <taxon>Bacillati</taxon>
        <taxon>Actinomycetota</taxon>
        <taxon>Actinomycetes</taxon>
        <taxon>Propionibacteriales</taxon>
        <taxon>Propionibacteriaceae</taxon>
        <taxon>Luteococcus</taxon>
    </lineage>
</organism>
<comment type="subunit">
    <text evidence="6">Homodimer.</text>
</comment>
<reference evidence="10" key="1">
    <citation type="journal article" date="2019" name="Int. J. Syst. Evol. Microbiol.">
        <title>The Global Catalogue of Microorganisms (GCM) 10K type strain sequencing project: providing services to taxonomists for standard genome sequencing and annotation.</title>
        <authorList>
            <consortium name="The Broad Institute Genomics Platform"/>
            <consortium name="The Broad Institute Genome Sequencing Center for Infectious Disease"/>
            <person name="Wu L."/>
            <person name="Ma J."/>
        </authorList>
    </citation>
    <scope>NUCLEOTIDE SEQUENCE [LARGE SCALE GENOMIC DNA]</scope>
    <source>
        <strain evidence="10">CAIM 431</strain>
    </source>
</reference>
<feature type="region of interest" description="Disordered" evidence="7">
    <location>
        <begin position="353"/>
        <end position="372"/>
    </location>
</feature>
<evidence type="ECO:0000256" key="3">
    <source>
        <dbReference type="ARBA" id="ARBA00022840"/>
    </source>
</evidence>
<dbReference type="EMBL" id="JBHUFZ010000027">
    <property type="protein sequence ID" value="MFD1890830.1"/>
    <property type="molecule type" value="Genomic_DNA"/>
</dbReference>
<keyword evidence="1 6" id="KW-0963">Cytoplasm</keyword>
<dbReference type="InterPro" id="IPR024704">
    <property type="entry name" value="SMC"/>
</dbReference>
<feature type="coiled-coil region" evidence="6">
    <location>
        <begin position="996"/>
        <end position="1030"/>
    </location>
</feature>
<comment type="domain">
    <text evidence="6">Contains large globular domains required for ATP hydrolysis at each terminus and a third globular domain forming a flexible hinge near the middle of the molecule. These domains are separated by coiled-coil structures.</text>
</comment>
<keyword evidence="5 6" id="KW-0238">DNA-binding</keyword>
<dbReference type="SMART" id="SM00968">
    <property type="entry name" value="SMC_hinge"/>
    <property type="match status" value="1"/>
</dbReference>
<dbReference type="Pfam" id="PF02463">
    <property type="entry name" value="SMC_N"/>
    <property type="match status" value="1"/>
</dbReference>
<gene>
    <name evidence="6 9" type="primary">smc</name>
    <name evidence="9" type="ORF">ACFSCS_11650</name>
</gene>
<feature type="region of interest" description="Disordered" evidence="7">
    <location>
        <begin position="311"/>
        <end position="343"/>
    </location>
</feature>
<dbReference type="Gene3D" id="3.40.50.300">
    <property type="entry name" value="P-loop containing nucleotide triphosphate hydrolases"/>
    <property type="match status" value="2"/>
</dbReference>
<dbReference type="InterPro" id="IPR003395">
    <property type="entry name" value="RecF/RecN/SMC_N"/>
</dbReference>
<evidence type="ECO:0000256" key="5">
    <source>
        <dbReference type="ARBA" id="ARBA00023125"/>
    </source>
</evidence>
<dbReference type="Gene3D" id="3.30.70.1620">
    <property type="match status" value="1"/>
</dbReference>
<name>A0ABW4RX31_9ACTN</name>
<dbReference type="SUPFAM" id="SSF52540">
    <property type="entry name" value="P-loop containing nucleoside triphosphate hydrolases"/>
    <property type="match status" value="1"/>
</dbReference>
<comment type="function">
    <text evidence="6">Required for chromosome condensation and partitioning.</text>
</comment>
<dbReference type="PIRSF" id="PIRSF005719">
    <property type="entry name" value="SMC"/>
    <property type="match status" value="1"/>
</dbReference>
<dbReference type="Proteomes" id="UP001597326">
    <property type="component" value="Unassembled WGS sequence"/>
</dbReference>
<dbReference type="RefSeq" id="WP_343875204.1">
    <property type="nucleotide sequence ID" value="NZ_BAAAIX010000029.1"/>
</dbReference>
<keyword evidence="10" id="KW-1185">Reference proteome</keyword>
<evidence type="ECO:0000313" key="9">
    <source>
        <dbReference type="EMBL" id="MFD1890830.1"/>
    </source>
</evidence>
<feature type="coiled-coil region" evidence="6">
    <location>
        <begin position="796"/>
        <end position="904"/>
    </location>
</feature>